<feature type="region of interest" description="Disordered" evidence="1">
    <location>
        <begin position="148"/>
        <end position="174"/>
    </location>
</feature>
<evidence type="ECO:0000313" key="3">
    <source>
        <dbReference type="Proteomes" id="UP001215598"/>
    </source>
</evidence>
<evidence type="ECO:0000313" key="2">
    <source>
        <dbReference type="EMBL" id="KAJ7731501.1"/>
    </source>
</evidence>
<gene>
    <name evidence="2" type="ORF">B0H16DRAFT_1469061</name>
</gene>
<organism evidence="2 3">
    <name type="scientific">Mycena metata</name>
    <dbReference type="NCBI Taxonomy" id="1033252"/>
    <lineage>
        <taxon>Eukaryota</taxon>
        <taxon>Fungi</taxon>
        <taxon>Dikarya</taxon>
        <taxon>Basidiomycota</taxon>
        <taxon>Agaricomycotina</taxon>
        <taxon>Agaricomycetes</taxon>
        <taxon>Agaricomycetidae</taxon>
        <taxon>Agaricales</taxon>
        <taxon>Marasmiineae</taxon>
        <taxon>Mycenaceae</taxon>
        <taxon>Mycena</taxon>
    </lineage>
</organism>
<dbReference type="AlphaFoldDB" id="A0AAD7HYX5"/>
<accession>A0AAD7HYX5</accession>
<evidence type="ECO:0000256" key="1">
    <source>
        <dbReference type="SAM" id="MobiDB-lite"/>
    </source>
</evidence>
<dbReference type="EMBL" id="JARKIB010000152">
    <property type="protein sequence ID" value="KAJ7731501.1"/>
    <property type="molecule type" value="Genomic_DNA"/>
</dbReference>
<dbReference type="Proteomes" id="UP001215598">
    <property type="component" value="Unassembled WGS sequence"/>
</dbReference>
<keyword evidence="3" id="KW-1185">Reference proteome</keyword>
<protein>
    <submittedName>
        <fullName evidence="2">Uncharacterized protein</fullName>
    </submittedName>
</protein>
<reference evidence="2" key="1">
    <citation type="submission" date="2023-03" db="EMBL/GenBank/DDBJ databases">
        <title>Massive genome expansion in bonnet fungi (Mycena s.s.) driven by repeated elements and novel gene families across ecological guilds.</title>
        <authorList>
            <consortium name="Lawrence Berkeley National Laboratory"/>
            <person name="Harder C.B."/>
            <person name="Miyauchi S."/>
            <person name="Viragh M."/>
            <person name="Kuo A."/>
            <person name="Thoen E."/>
            <person name="Andreopoulos B."/>
            <person name="Lu D."/>
            <person name="Skrede I."/>
            <person name="Drula E."/>
            <person name="Henrissat B."/>
            <person name="Morin E."/>
            <person name="Kohler A."/>
            <person name="Barry K."/>
            <person name="LaButti K."/>
            <person name="Morin E."/>
            <person name="Salamov A."/>
            <person name="Lipzen A."/>
            <person name="Mereny Z."/>
            <person name="Hegedus B."/>
            <person name="Baldrian P."/>
            <person name="Stursova M."/>
            <person name="Weitz H."/>
            <person name="Taylor A."/>
            <person name="Grigoriev I.V."/>
            <person name="Nagy L.G."/>
            <person name="Martin F."/>
            <person name="Kauserud H."/>
        </authorList>
    </citation>
    <scope>NUCLEOTIDE SEQUENCE</scope>
    <source>
        <strain evidence="2">CBHHK182m</strain>
    </source>
</reference>
<proteinExistence type="predicted"/>
<sequence>MQQERVGIAQQTTYLGVVTSLIVGMFRVEVVKGSTYHNKTSGRIRQNIETAFPTTRPAVQMEGRYGRVFTMCQCSGVIDEWPKAKVGQMSPIEVPAEGVARPRWYNAKYCAERTQEGGSGRIPEIHGNIGLPRTSWLKGNEATGVVGGTSEPFLGDLAEPVRRRGGGAGQEERGKVEPRIRLPIPPRRALRHAKRLPNARDGLKRSPADQVYLDSCTDRKLMDFRNDSLQETTEGGNHSPLALILKELCKYRLLLNASSLGVSRRVGGQATGDVG</sequence>
<name>A0AAD7HYX5_9AGAR</name>
<comment type="caution">
    <text evidence="2">The sequence shown here is derived from an EMBL/GenBank/DDBJ whole genome shotgun (WGS) entry which is preliminary data.</text>
</comment>